<feature type="transmembrane region" description="Helical" evidence="7">
    <location>
        <begin position="178"/>
        <end position="202"/>
    </location>
</feature>
<keyword evidence="3" id="KW-1003">Cell membrane</keyword>
<comment type="similarity">
    <text evidence="7">Belongs to the binding-protein-dependent transport system permease family.</text>
</comment>
<dbReference type="RefSeq" id="WP_087619351.1">
    <property type="nucleotide sequence ID" value="NZ_NEXX01000001.1"/>
</dbReference>
<evidence type="ECO:0000256" key="3">
    <source>
        <dbReference type="ARBA" id="ARBA00022475"/>
    </source>
</evidence>
<comment type="subcellular location">
    <subcellularLocation>
        <location evidence="1 7">Cell membrane</location>
        <topology evidence="1 7">Multi-pass membrane protein</topology>
    </subcellularLocation>
</comment>
<proteinExistence type="inferred from homology"/>
<evidence type="ECO:0000256" key="2">
    <source>
        <dbReference type="ARBA" id="ARBA00022448"/>
    </source>
</evidence>
<evidence type="ECO:0000256" key="4">
    <source>
        <dbReference type="ARBA" id="ARBA00022692"/>
    </source>
</evidence>
<dbReference type="Gene3D" id="1.10.3720.10">
    <property type="entry name" value="MetI-like"/>
    <property type="match status" value="1"/>
</dbReference>
<dbReference type="Pfam" id="PF00528">
    <property type="entry name" value="BPD_transp_1"/>
    <property type="match status" value="1"/>
</dbReference>
<accession>A0A1Z9Z2P0</accession>
<dbReference type="SUPFAM" id="SSF161098">
    <property type="entry name" value="MetI-like"/>
    <property type="match status" value="1"/>
</dbReference>
<dbReference type="EMBL" id="NEXX01000001">
    <property type="protein sequence ID" value="OUY08687.1"/>
    <property type="molecule type" value="Genomic_DNA"/>
</dbReference>
<dbReference type="CDD" id="cd06261">
    <property type="entry name" value="TM_PBP2"/>
    <property type="match status" value="1"/>
</dbReference>
<feature type="transmembrane region" description="Helical" evidence="7">
    <location>
        <begin position="223"/>
        <end position="245"/>
    </location>
</feature>
<dbReference type="Proteomes" id="UP000196536">
    <property type="component" value="Unassembled WGS sequence"/>
</dbReference>
<dbReference type="AlphaFoldDB" id="A0A1Z9Z2P0"/>
<feature type="domain" description="ABC transmembrane type-1" evidence="8">
    <location>
        <begin position="90"/>
        <end position="302"/>
    </location>
</feature>
<feature type="transmembrane region" description="Helical" evidence="7">
    <location>
        <begin position="127"/>
        <end position="147"/>
    </location>
</feature>
<keyword evidence="2 7" id="KW-0813">Transport</keyword>
<dbReference type="InterPro" id="IPR000515">
    <property type="entry name" value="MetI-like"/>
</dbReference>
<keyword evidence="4 7" id="KW-0812">Transmembrane</keyword>
<reference evidence="9 10" key="1">
    <citation type="submission" date="2017-05" db="EMBL/GenBank/DDBJ databases">
        <title>Acinetobacter populi ANC 5415 (= PBJ7), whole genome shotgun sequencing project.</title>
        <authorList>
            <person name="Nemec A."/>
            <person name="Radolfova-Krizova L."/>
        </authorList>
    </citation>
    <scope>NUCLEOTIDE SEQUENCE [LARGE SCALE GENOMIC DNA]</scope>
    <source>
        <strain evidence="9 10">PBJ7</strain>
    </source>
</reference>
<name>A0A1Z9Z2P0_9GAMM</name>
<dbReference type="PROSITE" id="PS50928">
    <property type="entry name" value="ABC_TM1"/>
    <property type="match status" value="1"/>
</dbReference>
<dbReference type="InterPro" id="IPR035906">
    <property type="entry name" value="MetI-like_sf"/>
</dbReference>
<evidence type="ECO:0000313" key="10">
    <source>
        <dbReference type="Proteomes" id="UP000196536"/>
    </source>
</evidence>
<evidence type="ECO:0000256" key="6">
    <source>
        <dbReference type="ARBA" id="ARBA00023136"/>
    </source>
</evidence>
<feature type="transmembrane region" description="Helical" evidence="7">
    <location>
        <begin position="23"/>
        <end position="42"/>
    </location>
</feature>
<protein>
    <submittedName>
        <fullName evidence="9">Sugar ABC transporter permease</fullName>
    </submittedName>
</protein>
<dbReference type="GO" id="GO:0055085">
    <property type="term" value="P:transmembrane transport"/>
    <property type="evidence" value="ECO:0007669"/>
    <property type="project" value="InterPro"/>
</dbReference>
<feature type="transmembrane region" description="Helical" evidence="7">
    <location>
        <begin position="284"/>
        <end position="303"/>
    </location>
</feature>
<evidence type="ECO:0000313" key="9">
    <source>
        <dbReference type="EMBL" id="OUY08687.1"/>
    </source>
</evidence>
<dbReference type="OrthoDB" id="92598at2"/>
<keyword evidence="10" id="KW-1185">Reference proteome</keyword>
<evidence type="ECO:0000256" key="7">
    <source>
        <dbReference type="RuleBase" id="RU363032"/>
    </source>
</evidence>
<comment type="caution">
    <text evidence="9">The sequence shown here is derived from an EMBL/GenBank/DDBJ whole genome shotgun (WGS) entry which is preliminary data.</text>
</comment>
<feature type="transmembrane region" description="Helical" evidence="7">
    <location>
        <begin position="94"/>
        <end position="115"/>
    </location>
</feature>
<keyword evidence="5 7" id="KW-1133">Transmembrane helix</keyword>
<dbReference type="PANTHER" id="PTHR43005">
    <property type="entry name" value="BLR7065 PROTEIN"/>
    <property type="match status" value="1"/>
</dbReference>
<keyword evidence="6 7" id="KW-0472">Membrane</keyword>
<gene>
    <name evidence="9" type="ORF">CAP51_03485</name>
</gene>
<organism evidence="9 10">
    <name type="scientific">Acinetobacter populi</name>
    <dbReference type="NCBI Taxonomy" id="1582270"/>
    <lineage>
        <taxon>Bacteria</taxon>
        <taxon>Pseudomonadati</taxon>
        <taxon>Pseudomonadota</taxon>
        <taxon>Gammaproteobacteria</taxon>
        <taxon>Moraxellales</taxon>
        <taxon>Moraxellaceae</taxon>
        <taxon>Acinetobacter</taxon>
    </lineage>
</organism>
<dbReference type="GO" id="GO:0005886">
    <property type="term" value="C:plasma membrane"/>
    <property type="evidence" value="ECO:0007669"/>
    <property type="project" value="UniProtKB-SubCell"/>
</dbReference>
<evidence type="ECO:0000259" key="8">
    <source>
        <dbReference type="PROSITE" id="PS50928"/>
    </source>
</evidence>
<evidence type="ECO:0000256" key="1">
    <source>
        <dbReference type="ARBA" id="ARBA00004651"/>
    </source>
</evidence>
<evidence type="ECO:0000256" key="5">
    <source>
        <dbReference type="ARBA" id="ARBA00022989"/>
    </source>
</evidence>
<sequence>MNINHLSQTFFAKTLAARRLRTALYLLLPALLLLLLVAALPLGQTILFSFSNATADDPQAAQWVAFDNYFSVFQGEFLGILTDTRWWLSVKNTIIFAFFSVSLELFFGMAIALSLNREFPYRGIVRALVLIPWAIPTIVSAQMWVWMLHDQYGIINWILTQLGLIDTGVAWLSQPSTALATIIVIDVWKSTPFMALMLLAALQTVPNELKEAARIDGATSWQTFRYIVLPIIFPAVAVAVVFRMLDALRVFDLIYIANPSDENVISMSVYARRLLFEYGKFGEGSAASVLLFLVVCGLAIIWIKVSGVIERQEH</sequence>
<dbReference type="PANTHER" id="PTHR43005:SF2">
    <property type="entry name" value="INTEGRAL MEMBRANE SUGAR TRANSPORT PROTEIN"/>
    <property type="match status" value="1"/>
</dbReference>